<evidence type="ECO:0000313" key="8">
    <source>
        <dbReference type="EMBL" id="PLR88434.1"/>
    </source>
</evidence>
<evidence type="ECO:0000256" key="5">
    <source>
        <dbReference type="SAM" id="Phobius"/>
    </source>
</evidence>
<dbReference type="AlphaFoldDB" id="A0A2N5GGQ4"/>
<evidence type="ECO:0000313" key="9">
    <source>
        <dbReference type="Proteomes" id="UP000234951"/>
    </source>
</evidence>
<reference evidence="8 10" key="2">
    <citation type="submission" date="2017-12" db="EMBL/GenBank/DDBJ databases">
        <title>Comparative Functional Genomics of Dry Heat Resistant strains isolated from the Viking Spacecraft.</title>
        <authorList>
            <person name="Seuylemezian A."/>
            <person name="Cooper K."/>
            <person name="Vaishampayan P."/>
        </authorList>
    </citation>
    <scope>NUCLEOTIDE SEQUENCE [LARGE SCALE GENOMIC DNA]</scope>
    <source>
        <strain evidence="8 10">ATCC 29669</strain>
    </source>
</reference>
<dbReference type="PIRSF" id="PIRSF006060">
    <property type="entry name" value="AA_transporter"/>
    <property type="match status" value="1"/>
</dbReference>
<dbReference type="EMBL" id="PGVA01000069">
    <property type="protein sequence ID" value="PLR79925.1"/>
    <property type="molecule type" value="Genomic_DNA"/>
</dbReference>
<dbReference type="PANTHER" id="PTHR42770:SF7">
    <property type="entry name" value="MEMBRANE PROTEIN"/>
    <property type="match status" value="1"/>
</dbReference>
<sequence length="472" mass="51459">MSTNNKLELKKVLGPMQIWGIGVGIVISGSYFGWNYGLAASGYIGMLIATAIIGIMYVTLCLSLSELSTTMPHAGGAYAFTRRAMGPLAGFITGIGVTLEFAVGTAVFTSGAGYYVHFLIPAIDPILAAAVLYVFFFIVHILGVNEFATIEMILVTISVAVVLLFSFYGMPHLSADKLFGGSLIPQGISGIWAALPYAMWLYICLEMLPMLSEECRNPVKDMPKGIMRAIYTLVILAFLVVTVTVGLAGVVDTSKEANPLSYAIATGVNENSWLISVLSVVGLFGMLSSLAGAILAYSRQTFALSRAGYLPEFLSKLNPKRRTPYMAILVPGALGFIFVLMFDPDRLILISTFGALVSYIMMNLSLIILRKKEPNLARPYKAPFYPIVPIVSIIISVLALFSSVFKDPTFFFINVAIFAVSIIYFFVWARHRINKDAPEERFAAEKGYVAVKRMIPVSEALTETETKETVPL</sequence>
<evidence type="ECO:0000259" key="6">
    <source>
        <dbReference type="Pfam" id="PF00324"/>
    </source>
</evidence>
<reference evidence="7 9" key="1">
    <citation type="submission" date="2017-11" db="EMBL/GenBank/DDBJ databases">
        <title>Comparitive Functional Genomics of Dry Heat Resistant strains isolated from the Viking Spacecraft.</title>
        <authorList>
            <person name="Seuylemezian A."/>
            <person name="Cooper K."/>
            <person name="Vaishampayan P."/>
        </authorList>
    </citation>
    <scope>NUCLEOTIDE SEQUENCE [LARGE SCALE GENOMIC DNA]</scope>
    <source>
        <strain evidence="7 9">M4.6</strain>
    </source>
</reference>
<evidence type="ECO:0000256" key="4">
    <source>
        <dbReference type="ARBA" id="ARBA00023136"/>
    </source>
</evidence>
<feature type="transmembrane region" description="Helical" evidence="5">
    <location>
        <begin position="271"/>
        <end position="297"/>
    </location>
</feature>
<feature type="transmembrane region" description="Helical" evidence="5">
    <location>
        <begin position="229"/>
        <end position="251"/>
    </location>
</feature>
<name>A0A2N5GGQ4_9BACI</name>
<feature type="transmembrane region" description="Helical" evidence="5">
    <location>
        <begin position="411"/>
        <end position="429"/>
    </location>
</feature>
<keyword evidence="3 5" id="KW-1133">Transmembrane helix</keyword>
<dbReference type="Proteomes" id="UP000235114">
    <property type="component" value="Unassembled WGS sequence"/>
</dbReference>
<dbReference type="OrthoDB" id="9762947at2"/>
<dbReference type="InterPro" id="IPR004757">
    <property type="entry name" value="EtNH_permease"/>
</dbReference>
<comment type="caution">
    <text evidence="7">The sequence shown here is derived from an EMBL/GenBank/DDBJ whole genome shotgun (WGS) entry which is preliminary data.</text>
</comment>
<evidence type="ECO:0000256" key="3">
    <source>
        <dbReference type="ARBA" id="ARBA00022989"/>
    </source>
</evidence>
<feature type="transmembrane region" description="Helical" evidence="5">
    <location>
        <begin position="190"/>
        <end position="208"/>
    </location>
</feature>
<feature type="transmembrane region" description="Helical" evidence="5">
    <location>
        <begin position="114"/>
        <end position="138"/>
    </location>
</feature>
<dbReference type="InterPro" id="IPR050367">
    <property type="entry name" value="APC_superfamily"/>
</dbReference>
<evidence type="ECO:0000313" key="10">
    <source>
        <dbReference type="Proteomes" id="UP000235114"/>
    </source>
</evidence>
<feature type="transmembrane region" description="Helical" evidence="5">
    <location>
        <begin position="348"/>
        <end position="370"/>
    </location>
</feature>
<evidence type="ECO:0000256" key="1">
    <source>
        <dbReference type="ARBA" id="ARBA00004141"/>
    </source>
</evidence>
<feature type="transmembrane region" description="Helical" evidence="5">
    <location>
        <begin position="85"/>
        <end position="108"/>
    </location>
</feature>
<feature type="transmembrane region" description="Helical" evidence="5">
    <location>
        <begin position="12"/>
        <end position="34"/>
    </location>
</feature>
<dbReference type="GO" id="GO:0055085">
    <property type="term" value="P:transmembrane transport"/>
    <property type="evidence" value="ECO:0007669"/>
    <property type="project" value="InterPro"/>
</dbReference>
<dbReference type="Gene3D" id="1.20.1740.10">
    <property type="entry name" value="Amino acid/polyamine transporter I"/>
    <property type="match status" value="1"/>
</dbReference>
<keyword evidence="10" id="KW-1185">Reference proteome</keyword>
<feature type="transmembrane region" description="Helical" evidence="5">
    <location>
        <begin position="325"/>
        <end position="342"/>
    </location>
</feature>
<protein>
    <submittedName>
        <fullName evidence="7">Ethanolamine permease</fullName>
    </submittedName>
</protein>
<keyword evidence="4 5" id="KW-0472">Membrane</keyword>
<dbReference type="RefSeq" id="WP_101579215.1">
    <property type="nucleotide sequence ID" value="NZ_PGVA01000069.1"/>
</dbReference>
<dbReference type="Pfam" id="PF00324">
    <property type="entry name" value="AA_permease"/>
    <property type="match status" value="1"/>
</dbReference>
<dbReference type="PANTHER" id="PTHR42770">
    <property type="entry name" value="AMINO ACID TRANSPORTER-RELATED"/>
    <property type="match status" value="1"/>
</dbReference>
<feature type="domain" description="Amino acid permease/ SLC12A" evidence="6">
    <location>
        <begin position="29"/>
        <end position="428"/>
    </location>
</feature>
<dbReference type="GO" id="GO:0016020">
    <property type="term" value="C:membrane"/>
    <property type="evidence" value="ECO:0007669"/>
    <property type="project" value="UniProtKB-SubCell"/>
</dbReference>
<evidence type="ECO:0000313" key="7">
    <source>
        <dbReference type="EMBL" id="PLR79925.1"/>
    </source>
</evidence>
<dbReference type="NCBIfam" id="TIGR00908">
    <property type="entry name" value="2A0305"/>
    <property type="match status" value="1"/>
</dbReference>
<dbReference type="InterPro" id="IPR004841">
    <property type="entry name" value="AA-permease/SLC12A_dom"/>
</dbReference>
<proteinExistence type="predicted"/>
<evidence type="ECO:0000256" key="2">
    <source>
        <dbReference type="ARBA" id="ARBA00022692"/>
    </source>
</evidence>
<gene>
    <name evidence="7" type="primary">eat</name>
    <name evidence="7" type="ORF">CU635_20435</name>
    <name evidence="8" type="ORF">CVD25_22605</name>
</gene>
<comment type="subcellular location">
    <subcellularLocation>
        <location evidence="1">Membrane</location>
        <topology evidence="1">Multi-pass membrane protein</topology>
    </subcellularLocation>
</comment>
<dbReference type="EMBL" id="PGVD01000102">
    <property type="protein sequence ID" value="PLR88434.1"/>
    <property type="molecule type" value="Genomic_DNA"/>
</dbReference>
<feature type="transmembrane region" description="Helical" evidence="5">
    <location>
        <begin position="382"/>
        <end position="405"/>
    </location>
</feature>
<accession>A0A2N5GGQ4</accession>
<organism evidence="7 9">
    <name type="scientific">Bacillus canaveralius</name>
    <dbReference type="NCBI Taxonomy" id="1403243"/>
    <lineage>
        <taxon>Bacteria</taxon>
        <taxon>Bacillati</taxon>
        <taxon>Bacillota</taxon>
        <taxon>Bacilli</taxon>
        <taxon>Bacillales</taxon>
        <taxon>Bacillaceae</taxon>
        <taxon>Bacillus</taxon>
    </lineage>
</organism>
<keyword evidence="2 5" id="KW-0812">Transmembrane</keyword>
<feature type="transmembrane region" description="Helical" evidence="5">
    <location>
        <begin position="150"/>
        <end position="170"/>
    </location>
</feature>
<dbReference type="Proteomes" id="UP000234951">
    <property type="component" value="Unassembled WGS sequence"/>
</dbReference>
<feature type="transmembrane region" description="Helical" evidence="5">
    <location>
        <begin position="40"/>
        <end position="64"/>
    </location>
</feature>